<dbReference type="Proteomes" id="UP000203464">
    <property type="component" value="Unassembled WGS sequence"/>
</dbReference>
<dbReference type="AlphaFoldDB" id="A0A238KG49"/>
<accession>A0A238KG49</accession>
<feature type="chain" id="PRO_5011991718" evidence="2">
    <location>
        <begin position="26"/>
        <end position="147"/>
    </location>
</feature>
<reference evidence="4" key="1">
    <citation type="submission" date="2017-05" db="EMBL/GenBank/DDBJ databases">
        <authorList>
            <person name="Rodrigo-Torres L."/>
            <person name="Arahal R. D."/>
            <person name="Lucena T."/>
        </authorList>
    </citation>
    <scope>NUCLEOTIDE SEQUENCE [LARGE SCALE GENOMIC DNA]</scope>
    <source>
        <strain evidence="4">CECT 8868</strain>
    </source>
</reference>
<feature type="region of interest" description="Disordered" evidence="1">
    <location>
        <begin position="122"/>
        <end position="147"/>
    </location>
</feature>
<evidence type="ECO:0000256" key="1">
    <source>
        <dbReference type="SAM" id="MobiDB-lite"/>
    </source>
</evidence>
<organism evidence="3 4">
    <name type="scientific">Octadecabacter ascidiaceicola</name>
    <dbReference type="NCBI Taxonomy" id="1655543"/>
    <lineage>
        <taxon>Bacteria</taxon>
        <taxon>Pseudomonadati</taxon>
        <taxon>Pseudomonadota</taxon>
        <taxon>Alphaproteobacteria</taxon>
        <taxon>Rhodobacterales</taxon>
        <taxon>Roseobacteraceae</taxon>
        <taxon>Octadecabacter</taxon>
    </lineage>
</organism>
<evidence type="ECO:0000256" key="2">
    <source>
        <dbReference type="SAM" id="SignalP"/>
    </source>
</evidence>
<keyword evidence="2" id="KW-0732">Signal</keyword>
<feature type="compositionally biased region" description="Acidic residues" evidence="1">
    <location>
        <begin position="138"/>
        <end position="147"/>
    </location>
</feature>
<dbReference type="InterPro" id="IPR006311">
    <property type="entry name" value="TAT_signal"/>
</dbReference>
<sequence>MKRRDFLRSAGAAAVIPVLPLPAAAVPVATAPVNAMQVGWAALYARAQNQASPALIQKWLRVGPEQANALMGELVSRNIIKLPVAGSATAVQPMYPSGGVTGMFNKSKKAVETAKEVFDTLVEEDETDDQIETTPEPTIEETANETP</sequence>
<feature type="signal peptide" evidence="2">
    <location>
        <begin position="1"/>
        <end position="25"/>
    </location>
</feature>
<dbReference type="EMBL" id="FXYD01000004">
    <property type="protein sequence ID" value="SMX41815.1"/>
    <property type="molecule type" value="Genomic_DNA"/>
</dbReference>
<feature type="compositionally biased region" description="Acidic residues" evidence="1">
    <location>
        <begin position="122"/>
        <end position="131"/>
    </location>
</feature>
<dbReference type="OrthoDB" id="9917342at2"/>
<name>A0A238KG49_9RHOB</name>
<protein>
    <submittedName>
        <fullName evidence="3">Uncharacterized protein</fullName>
    </submittedName>
</protein>
<proteinExistence type="predicted"/>
<keyword evidence="4" id="KW-1185">Reference proteome</keyword>
<evidence type="ECO:0000313" key="3">
    <source>
        <dbReference type="EMBL" id="SMX41815.1"/>
    </source>
</evidence>
<evidence type="ECO:0000313" key="4">
    <source>
        <dbReference type="Proteomes" id="UP000203464"/>
    </source>
</evidence>
<dbReference type="PROSITE" id="PS51318">
    <property type="entry name" value="TAT"/>
    <property type="match status" value="1"/>
</dbReference>
<gene>
    <name evidence="3" type="ORF">OCA8868_02592</name>
</gene>